<dbReference type="InterPro" id="IPR058163">
    <property type="entry name" value="LysR-type_TF_proteobact-type"/>
</dbReference>
<evidence type="ECO:0000313" key="6">
    <source>
        <dbReference type="EMBL" id="GHB15853.1"/>
    </source>
</evidence>
<feature type="domain" description="HTH lysR-type" evidence="5">
    <location>
        <begin position="44"/>
        <end position="101"/>
    </location>
</feature>
<dbReference type="PANTHER" id="PTHR30537">
    <property type="entry name" value="HTH-TYPE TRANSCRIPTIONAL REGULATOR"/>
    <property type="match status" value="1"/>
</dbReference>
<evidence type="ECO:0000313" key="7">
    <source>
        <dbReference type="Proteomes" id="UP000646745"/>
    </source>
</evidence>
<dbReference type="PROSITE" id="PS50931">
    <property type="entry name" value="HTH_LYSR"/>
    <property type="match status" value="1"/>
</dbReference>
<keyword evidence="7" id="KW-1185">Reference proteome</keyword>
<keyword evidence="2" id="KW-0805">Transcription regulation</keyword>
<organism evidence="6 7">
    <name type="scientific">Salinicola rhizosphaerae</name>
    <dbReference type="NCBI Taxonomy" id="1443141"/>
    <lineage>
        <taxon>Bacteria</taxon>
        <taxon>Pseudomonadati</taxon>
        <taxon>Pseudomonadota</taxon>
        <taxon>Gammaproteobacteria</taxon>
        <taxon>Oceanospirillales</taxon>
        <taxon>Halomonadaceae</taxon>
        <taxon>Salinicola</taxon>
    </lineage>
</organism>
<dbReference type="Gene3D" id="1.10.10.10">
    <property type="entry name" value="Winged helix-like DNA-binding domain superfamily/Winged helix DNA-binding domain"/>
    <property type="match status" value="1"/>
</dbReference>
<evidence type="ECO:0000256" key="1">
    <source>
        <dbReference type="ARBA" id="ARBA00009437"/>
    </source>
</evidence>
<dbReference type="InterPro" id="IPR005119">
    <property type="entry name" value="LysR_subst-bd"/>
</dbReference>
<evidence type="ECO:0000259" key="5">
    <source>
        <dbReference type="PROSITE" id="PS50931"/>
    </source>
</evidence>
<dbReference type="Proteomes" id="UP000646745">
    <property type="component" value="Unassembled WGS sequence"/>
</dbReference>
<dbReference type="SUPFAM" id="SSF46785">
    <property type="entry name" value="Winged helix' DNA-binding domain"/>
    <property type="match status" value="1"/>
</dbReference>
<evidence type="ECO:0000256" key="3">
    <source>
        <dbReference type="ARBA" id="ARBA00023125"/>
    </source>
</evidence>
<evidence type="ECO:0000256" key="4">
    <source>
        <dbReference type="ARBA" id="ARBA00023163"/>
    </source>
</evidence>
<reference evidence="7" key="1">
    <citation type="journal article" date="2019" name="Int. J. Syst. Evol. Microbiol.">
        <title>The Global Catalogue of Microorganisms (GCM) 10K type strain sequencing project: providing services to taxonomists for standard genome sequencing and annotation.</title>
        <authorList>
            <consortium name="The Broad Institute Genomics Platform"/>
            <consortium name="The Broad Institute Genome Sequencing Center for Infectious Disease"/>
            <person name="Wu L."/>
            <person name="Ma J."/>
        </authorList>
    </citation>
    <scope>NUCLEOTIDE SEQUENCE [LARGE SCALE GENOMIC DNA]</scope>
    <source>
        <strain evidence="7">KCTC 32998</strain>
    </source>
</reference>
<comment type="caution">
    <text evidence="6">The sequence shown here is derived from an EMBL/GenBank/DDBJ whole genome shotgun (WGS) entry which is preliminary data.</text>
</comment>
<dbReference type="Pfam" id="PF00126">
    <property type="entry name" value="HTH_1"/>
    <property type="match status" value="1"/>
</dbReference>
<sequence>MGARDPANRDLILSRKAWRGAHVMLRNRESTVADAAMSTRDALPPLACLRAFEAAARHGSFTQAGSELSLTQSAVSRQIKRLEDDLGRPLFERHHDGLRLTPAGEHYFRVVQRLLRELRDETARLRRRGGDRQLTLASSPTIASIWLARQLPDFQRAHPDIEIRILTVEDPHRLDLAEFDLGIYYHVPNEVDPPGLQADAIFAQEEVAAVCSPVYLERHGVIQRPADLLARHTLMVVEDHYHDWLTWELWFRTLGLDWQPPVRTLRANSFQLLMHATLAGQGITLGWTRLLASELEQGNLVYALPQTLESRGRLSLLTPHHRHLTEPMRAFRDWVLGQP</sequence>
<dbReference type="PRINTS" id="PR00039">
    <property type="entry name" value="HTHLYSR"/>
</dbReference>
<dbReference type="InterPro" id="IPR036388">
    <property type="entry name" value="WH-like_DNA-bd_sf"/>
</dbReference>
<gene>
    <name evidence="6" type="ORF">GCM10009038_12700</name>
</gene>
<evidence type="ECO:0000256" key="2">
    <source>
        <dbReference type="ARBA" id="ARBA00023015"/>
    </source>
</evidence>
<dbReference type="PANTHER" id="PTHR30537:SF26">
    <property type="entry name" value="GLYCINE CLEAVAGE SYSTEM TRANSCRIPTIONAL ACTIVATOR"/>
    <property type="match status" value="1"/>
</dbReference>
<keyword evidence="3" id="KW-0238">DNA-binding</keyword>
<proteinExistence type="inferred from homology"/>
<comment type="similarity">
    <text evidence="1">Belongs to the LysR transcriptional regulatory family.</text>
</comment>
<dbReference type="SUPFAM" id="SSF53850">
    <property type="entry name" value="Periplasmic binding protein-like II"/>
    <property type="match status" value="1"/>
</dbReference>
<dbReference type="Gene3D" id="3.40.190.10">
    <property type="entry name" value="Periplasmic binding protein-like II"/>
    <property type="match status" value="2"/>
</dbReference>
<accession>A0ABQ3E0Q9</accession>
<dbReference type="InterPro" id="IPR036390">
    <property type="entry name" value="WH_DNA-bd_sf"/>
</dbReference>
<dbReference type="InterPro" id="IPR000847">
    <property type="entry name" value="LysR_HTH_N"/>
</dbReference>
<dbReference type="Pfam" id="PF03466">
    <property type="entry name" value="LysR_substrate"/>
    <property type="match status" value="1"/>
</dbReference>
<dbReference type="EMBL" id="BMZI01000003">
    <property type="protein sequence ID" value="GHB15853.1"/>
    <property type="molecule type" value="Genomic_DNA"/>
</dbReference>
<name>A0ABQ3E0Q9_9GAMM</name>
<keyword evidence="4" id="KW-0804">Transcription</keyword>
<dbReference type="CDD" id="cd08432">
    <property type="entry name" value="PBP2_GcdR_TrpI_HvrB_AmpR_like"/>
    <property type="match status" value="1"/>
</dbReference>
<protein>
    <submittedName>
        <fullName evidence="6">LysR family transcriptional regulator</fullName>
    </submittedName>
</protein>